<reference evidence="12" key="1">
    <citation type="submission" date="2021-02" db="EMBL/GenBank/DDBJ databases">
        <title>Fulvivirga sp. S481 isolated from sea water.</title>
        <authorList>
            <person name="Bae S.S."/>
            <person name="Baek K."/>
        </authorList>
    </citation>
    <scope>NUCLEOTIDE SEQUENCE</scope>
    <source>
        <strain evidence="12">S481</strain>
    </source>
</reference>
<evidence type="ECO:0000256" key="6">
    <source>
        <dbReference type="ARBA" id="ARBA00023004"/>
    </source>
</evidence>
<dbReference type="NCBIfam" id="TIGR01125">
    <property type="entry name" value="30S ribosomal protein S12 methylthiotransferase RimO"/>
    <property type="match status" value="1"/>
</dbReference>
<keyword evidence="3 8" id="KW-0808">Transferase</keyword>
<sequence>MKTKTRRRDKVNIVTLGCSKNLVDSEVMLTQLRGNKIDTTHEAENDDANIVIVNTCGFIDNAKQESIDTILRYADAKSEGLVEKLYVTGCLSQRYKDDLEKEIPQVDAFFGTRDLPLLLKRFKADYKKELVGERVLTSAGHYAYLKIAEGCDRPCSFCAIPLMRGKHISKPIEELVLEAKNLAKNGTKELLLIAQDSTYYGLDIYKKRNLAELLQNLADVDGIDWVRLHYAFPTGFPLDILEVMAQHPNICNYLDMPLQHGSTNILKAMRRGTTREKQEELIATIREKVPGVALRTTLIAGYPGETDKDFQEMYDFVERSRFERLGIFTYSHEENTHAYNFKDDVPDKVKQERANAVMELQEKISYEINQEKIDKTFKVLIDRAEGGSFIGRTEFDSPEVDNEVIIDGASHARLGDFCNVKINDATEFDLYGEVV</sequence>
<dbReference type="GO" id="GO:0035599">
    <property type="term" value="F:aspartic acid methylthiotransferase activity"/>
    <property type="evidence" value="ECO:0007669"/>
    <property type="project" value="TreeGrafter"/>
</dbReference>
<dbReference type="Pfam" id="PF18693">
    <property type="entry name" value="TRAM_2"/>
    <property type="match status" value="1"/>
</dbReference>
<feature type="binding site" evidence="8">
    <location>
        <position position="90"/>
    </location>
    <ligand>
        <name>[4Fe-4S] cluster</name>
        <dbReference type="ChEBI" id="CHEBI:49883"/>
        <label>1</label>
    </ligand>
</feature>
<dbReference type="InterPro" id="IPR013848">
    <property type="entry name" value="Methylthiotransferase_N"/>
</dbReference>
<dbReference type="RefSeq" id="WP_205722412.1">
    <property type="nucleotide sequence ID" value="NZ_CP070608.1"/>
</dbReference>
<keyword evidence="12" id="KW-0687">Ribonucleoprotein</keyword>
<dbReference type="GO" id="GO:0103039">
    <property type="term" value="F:protein methylthiotransferase activity"/>
    <property type="evidence" value="ECO:0007669"/>
    <property type="project" value="UniProtKB-EC"/>
</dbReference>
<comment type="similarity">
    <text evidence="8">Belongs to the methylthiotransferase family. RimO subfamily.</text>
</comment>
<evidence type="ECO:0000259" key="10">
    <source>
        <dbReference type="PROSITE" id="PS51449"/>
    </source>
</evidence>
<feature type="domain" description="TRAM" evidence="9">
    <location>
        <begin position="370"/>
        <end position="435"/>
    </location>
</feature>
<dbReference type="SFLD" id="SFLDG01061">
    <property type="entry name" value="methylthiotransferase"/>
    <property type="match status" value="1"/>
</dbReference>
<evidence type="ECO:0000256" key="1">
    <source>
        <dbReference type="ARBA" id="ARBA00022485"/>
    </source>
</evidence>
<comment type="cofactor">
    <cofactor evidence="8">
        <name>[4Fe-4S] cluster</name>
        <dbReference type="ChEBI" id="CHEBI:49883"/>
    </cofactor>
    <text evidence="8">Binds 2 [4Fe-4S] clusters. One cluster is coordinated with 3 cysteines and an exchangeable S-adenosyl-L-methionine.</text>
</comment>
<feature type="domain" description="Radical SAM core" evidence="11">
    <location>
        <begin position="137"/>
        <end position="367"/>
    </location>
</feature>
<dbReference type="InterPro" id="IPR058240">
    <property type="entry name" value="rSAM_sf"/>
</dbReference>
<dbReference type="AlphaFoldDB" id="A0A974WG60"/>
<feature type="binding site" evidence="8">
    <location>
        <position position="158"/>
    </location>
    <ligand>
        <name>[4Fe-4S] cluster</name>
        <dbReference type="ChEBI" id="CHEBI:49883"/>
        <label>2</label>
        <note>4Fe-4S-S-AdoMet</note>
    </ligand>
</feature>
<evidence type="ECO:0000256" key="4">
    <source>
        <dbReference type="ARBA" id="ARBA00022691"/>
    </source>
</evidence>
<evidence type="ECO:0000256" key="2">
    <source>
        <dbReference type="ARBA" id="ARBA00022490"/>
    </source>
</evidence>
<dbReference type="Gene3D" id="3.40.50.12160">
    <property type="entry name" value="Methylthiotransferase, N-terminal domain"/>
    <property type="match status" value="1"/>
</dbReference>
<comment type="function">
    <text evidence="8">Catalyzes the methylthiolation of an aspartic acid residue of ribosomal protein uS12.</text>
</comment>
<evidence type="ECO:0000259" key="11">
    <source>
        <dbReference type="PROSITE" id="PS51918"/>
    </source>
</evidence>
<dbReference type="Gene3D" id="2.40.50.140">
    <property type="entry name" value="Nucleic acid-binding proteins"/>
    <property type="match status" value="1"/>
</dbReference>
<dbReference type="Proteomes" id="UP000662783">
    <property type="component" value="Chromosome"/>
</dbReference>
<dbReference type="GO" id="GO:0046872">
    <property type="term" value="F:metal ion binding"/>
    <property type="evidence" value="ECO:0007669"/>
    <property type="project" value="UniProtKB-KW"/>
</dbReference>
<feature type="binding site" evidence="8">
    <location>
        <position position="18"/>
    </location>
    <ligand>
        <name>[4Fe-4S] cluster</name>
        <dbReference type="ChEBI" id="CHEBI:49883"/>
        <label>1</label>
    </ligand>
</feature>
<dbReference type="EC" id="2.8.4.4" evidence="8"/>
<dbReference type="CDD" id="cd01335">
    <property type="entry name" value="Radical_SAM"/>
    <property type="match status" value="1"/>
</dbReference>
<feature type="binding site" evidence="8">
    <location>
        <position position="56"/>
    </location>
    <ligand>
        <name>[4Fe-4S] cluster</name>
        <dbReference type="ChEBI" id="CHEBI:49883"/>
        <label>1</label>
    </ligand>
</feature>
<keyword evidence="4 8" id="KW-0949">S-adenosyl-L-methionine</keyword>
<dbReference type="InterPro" id="IPR038135">
    <property type="entry name" value="Methylthiotransferase_N_sf"/>
</dbReference>
<dbReference type="PROSITE" id="PS51449">
    <property type="entry name" value="MTTASE_N"/>
    <property type="match status" value="1"/>
</dbReference>
<dbReference type="InterPro" id="IPR006638">
    <property type="entry name" value="Elp3/MiaA/NifB-like_rSAM"/>
</dbReference>
<comment type="subcellular location">
    <subcellularLocation>
        <location evidence="8">Cytoplasm</location>
    </subcellularLocation>
</comment>
<evidence type="ECO:0000313" key="12">
    <source>
        <dbReference type="EMBL" id="QSE97904.1"/>
    </source>
</evidence>
<dbReference type="PROSITE" id="PS50926">
    <property type="entry name" value="TRAM"/>
    <property type="match status" value="1"/>
</dbReference>
<dbReference type="GO" id="GO:0051539">
    <property type="term" value="F:4 iron, 4 sulfur cluster binding"/>
    <property type="evidence" value="ECO:0007669"/>
    <property type="project" value="UniProtKB-UniRule"/>
</dbReference>
<gene>
    <name evidence="8 12" type="primary">rimO</name>
    <name evidence="12" type="ORF">JR347_02115</name>
</gene>
<evidence type="ECO:0000256" key="5">
    <source>
        <dbReference type="ARBA" id="ARBA00022723"/>
    </source>
</evidence>
<dbReference type="HAMAP" id="MF_01865">
    <property type="entry name" value="MTTase_RimO"/>
    <property type="match status" value="1"/>
</dbReference>
<dbReference type="InterPro" id="IPR012340">
    <property type="entry name" value="NA-bd_OB-fold"/>
</dbReference>
<dbReference type="SUPFAM" id="SSF102114">
    <property type="entry name" value="Radical SAM enzymes"/>
    <property type="match status" value="1"/>
</dbReference>
<dbReference type="SFLD" id="SFLDG01082">
    <property type="entry name" value="B12-binding_domain_containing"/>
    <property type="match status" value="1"/>
</dbReference>
<dbReference type="PANTHER" id="PTHR43837:SF1">
    <property type="entry name" value="RIBOSOMAL PROTEIN US12 METHYLTHIOTRANSFERASE RIMO"/>
    <property type="match status" value="1"/>
</dbReference>
<proteinExistence type="inferred from homology"/>
<protein>
    <recommendedName>
        <fullName evidence="8">Ribosomal protein uS12 methylthiotransferase RimO</fullName>
        <shortName evidence="8">uS12 MTTase</shortName>
        <shortName evidence="8">uS12 methylthiotransferase</shortName>
        <ecNumber evidence="8">2.8.4.4</ecNumber>
    </recommendedName>
    <alternativeName>
        <fullName evidence="8">Ribosomal protein uS12 (aspartate-C(3))-methylthiotransferase</fullName>
    </alternativeName>
    <alternativeName>
        <fullName evidence="8">Ribosome maturation factor RimO</fullName>
    </alternativeName>
</protein>
<dbReference type="SMART" id="SM00729">
    <property type="entry name" value="Elp3"/>
    <property type="match status" value="1"/>
</dbReference>
<keyword evidence="13" id="KW-1185">Reference proteome</keyword>
<evidence type="ECO:0000256" key="3">
    <source>
        <dbReference type="ARBA" id="ARBA00022679"/>
    </source>
</evidence>
<comment type="catalytic activity">
    <reaction evidence="8">
        <text>L-aspartate(89)-[ribosomal protein uS12]-hydrogen + (sulfur carrier)-SH + AH2 + 2 S-adenosyl-L-methionine = 3-methylsulfanyl-L-aspartate(89)-[ribosomal protein uS12]-hydrogen + (sulfur carrier)-H + 5'-deoxyadenosine + L-methionine + A + S-adenosyl-L-homocysteine + 2 H(+)</text>
        <dbReference type="Rhea" id="RHEA:37087"/>
        <dbReference type="Rhea" id="RHEA-COMP:10460"/>
        <dbReference type="Rhea" id="RHEA-COMP:10461"/>
        <dbReference type="Rhea" id="RHEA-COMP:14737"/>
        <dbReference type="Rhea" id="RHEA-COMP:14739"/>
        <dbReference type="ChEBI" id="CHEBI:13193"/>
        <dbReference type="ChEBI" id="CHEBI:15378"/>
        <dbReference type="ChEBI" id="CHEBI:17319"/>
        <dbReference type="ChEBI" id="CHEBI:17499"/>
        <dbReference type="ChEBI" id="CHEBI:29917"/>
        <dbReference type="ChEBI" id="CHEBI:29961"/>
        <dbReference type="ChEBI" id="CHEBI:57844"/>
        <dbReference type="ChEBI" id="CHEBI:57856"/>
        <dbReference type="ChEBI" id="CHEBI:59789"/>
        <dbReference type="ChEBI" id="CHEBI:64428"/>
        <dbReference type="ChEBI" id="CHEBI:73599"/>
        <dbReference type="EC" id="2.8.4.4"/>
    </reaction>
</comment>
<name>A0A974WG60_9BACT</name>
<dbReference type="InterPro" id="IPR023404">
    <property type="entry name" value="rSAM_horseshoe"/>
</dbReference>
<dbReference type="GO" id="GO:0006400">
    <property type="term" value="P:tRNA modification"/>
    <property type="evidence" value="ECO:0007669"/>
    <property type="project" value="InterPro"/>
</dbReference>
<dbReference type="EMBL" id="CP070608">
    <property type="protein sequence ID" value="QSE97904.1"/>
    <property type="molecule type" value="Genomic_DNA"/>
</dbReference>
<keyword evidence="12" id="KW-0689">Ribosomal protein</keyword>
<keyword evidence="7 8" id="KW-0411">Iron-sulfur</keyword>
<evidence type="ECO:0000256" key="7">
    <source>
        <dbReference type="ARBA" id="ARBA00023014"/>
    </source>
</evidence>
<dbReference type="Gene3D" id="3.80.30.20">
    <property type="entry name" value="tm_1862 like domain"/>
    <property type="match status" value="1"/>
</dbReference>
<dbReference type="Pfam" id="PF04055">
    <property type="entry name" value="Radical_SAM"/>
    <property type="match status" value="1"/>
</dbReference>
<evidence type="ECO:0000313" key="13">
    <source>
        <dbReference type="Proteomes" id="UP000662783"/>
    </source>
</evidence>
<dbReference type="InterPro" id="IPR005840">
    <property type="entry name" value="Ribosomal_uS12_MeSTrfase_RimO"/>
</dbReference>
<dbReference type="SFLD" id="SFLDS00029">
    <property type="entry name" value="Radical_SAM"/>
    <property type="match status" value="1"/>
</dbReference>
<keyword evidence="5 8" id="KW-0479">Metal-binding</keyword>
<dbReference type="InterPro" id="IPR007197">
    <property type="entry name" value="rSAM"/>
</dbReference>
<dbReference type="GO" id="GO:0005829">
    <property type="term" value="C:cytosol"/>
    <property type="evidence" value="ECO:0007669"/>
    <property type="project" value="TreeGrafter"/>
</dbReference>
<organism evidence="12 13">
    <name type="scientific">Fulvivirga lutea</name>
    <dbReference type="NCBI Taxonomy" id="2810512"/>
    <lineage>
        <taxon>Bacteria</taxon>
        <taxon>Pseudomonadati</taxon>
        <taxon>Bacteroidota</taxon>
        <taxon>Cytophagia</taxon>
        <taxon>Cytophagales</taxon>
        <taxon>Fulvivirgaceae</taxon>
        <taxon>Fulvivirga</taxon>
    </lineage>
</organism>
<dbReference type="SFLD" id="SFLDF00274">
    <property type="entry name" value="ribosomal_protein_S12_methylth"/>
    <property type="match status" value="1"/>
</dbReference>
<feature type="binding site" evidence="8">
    <location>
        <position position="151"/>
    </location>
    <ligand>
        <name>[4Fe-4S] cluster</name>
        <dbReference type="ChEBI" id="CHEBI:49883"/>
        <label>2</label>
        <note>4Fe-4S-S-AdoMet</note>
    </ligand>
</feature>
<accession>A0A974WG60</accession>
<dbReference type="GO" id="GO:0005840">
    <property type="term" value="C:ribosome"/>
    <property type="evidence" value="ECO:0007669"/>
    <property type="project" value="UniProtKB-KW"/>
</dbReference>
<dbReference type="KEGG" id="fuv:JR347_02115"/>
<dbReference type="InterPro" id="IPR020612">
    <property type="entry name" value="Methylthiotransferase_CS"/>
</dbReference>
<dbReference type="PROSITE" id="PS01278">
    <property type="entry name" value="MTTASE_RADICAL"/>
    <property type="match status" value="1"/>
</dbReference>
<keyword evidence="2 8" id="KW-0963">Cytoplasm</keyword>
<evidence type="ECO:0000259" key="9">
    <source>
        <dbReference type="PROSITE" id="PS50926"/>
    </source>
</evidence>
<evidence type="ECO:0000256" key="8">
    <source>
        <dbReference type="HAMAP-Rule" id="MF_01865"/>
    </source>
</evidence>
<feature type="binding site" evidence="8">
    <location>
        <position position="155"/>
    </location>
    <ligand>
        <name>[4Fe-4S] cluster</name>
        <dbReference type="ChEBI" id="CHEBI:49883"/>
        <label>2</label>
        <note>4Fe-4S-S-AdoMet</note>
    </ligand>
</feature>
<dbReference type="FunFam" id="3.80.30.20:FF:000001">
    <property type="entry name" value="tRNA-2-methylthio-N(6)-dimethylallyladenosine synthase 2"/>
    <property type="match status" value="1"/>
</dbReference>
<keyword evidence="1 8" id="KW-0004">4Fe-4S</keyword>
<keyword evidence="6 8" id="KW-0408">Iron</keyword>
<dbReference type="InterPro" id="IPR005839">
    <property type="entry name" value="Methylthiotransferase"/>
</dbReference>
<dbReference type="PANTHER" id="PTHR43837">
    <property type="entry name" value="RIBOSOMAL PROTEIN S12 METHYLTHIOTRANSFERASE RIMO"/>
    <property type="match status" value="1"/>
</dbReference>
<dbReference type="Pfam" id="PF00919">
    <property type="entry name" value="UPF0004"/>
    <property type="match status" value="1"/>
</dbReference>
<dbReference type="InterPro" id="IPR002792">
    <property type="entry name" value="TRAM_dom"/>
</dbReference>
<feature type="domain" description="MTTase N-terminal" evidence="10">
    <location>
        <begin position="9"/>
        <end position="127"/>
    </location>
</feature>
<dbReference type="NCBIfam" id="TIGR00089">
    <property type="entry name" value="MiaB/RimO family radical SAM methylthiotransferase"/>
    <property type="match status" value="1"/>
</dbReference>
<dbReference type="PROSITE" id="PS51918">
    <property type="entry name" value="RADICAL_SAM"/>
    <property type="match status" value="1"/>
</dbReference>